<dbReference type="PANTHER" id="PTHR45138:SF9">
    <property type="entry name" value="DIGUANYLATE CYCLASE DGCM-RELATED"/>
    <property type="match status" value="1"/>
</dbReference>
<dbReference type="Gene3D" id="3.20.20.450">
    <property type="entry name" value="EAL domain"/>
    <property type="match status" value="1"/>
</dbReference>
<dbReference type="EMBL" id="AZEE01000029">
    <property type="protein sequence ID" value="KRK97302.1"/>
    <property type="molecule type" value="Genomic_DNA"/>
</dbReference>
<dbReference type="Pfam" id="PF00990">
    <property type="entry name" value="GGDEF"/>
    <property type="match status" value="1"/>
</dbReference>
<reference evidence="3 4" key="1">
    <citation type="journal article" date="2015" name="Genome Announc.">
        <title>Expanding the biotechnology potential of lactobacilli through comparative genomics of 213 strains and associated genera.</title>
        <authorList>
            <person name="Sun Z."/>
            <person name="Harris H.M."/>
            <person name="McCann A."/>
            <person name="Guo C."/>
            <person name="Argimon S."/>
            <person name="Zhang W."/>
            <person name="Yang X."/>
            <person name="Jeffery I.B."/>
            <person name="Cooney J.C."/>
            <person name="Kagawa T.F."/>
            <person name="Liu W."/>
            <person name="Song Y."/>
            <person name="Salvetti E."/>
            <person name="Wrobel A."/>
            <person name="Rasinkangas P."/>
            <person name="Parkhill J."/>
            <person name="Rea M.C."/>
            <person name="O'Sullivan O."/>
            <person name="Ritari J."/>
            <person name="Douillard F.P."/>
            <person name="Paul Ross R."/>
            <person name="Yang R."/>
            <person name="Briner A.E."/>
            <person name="Felis G.E."/>
            <person name="de Vos W.M."/>
            <person name="Barrangou R."/>
            <person name="Klaenhammer T.R."/>
            <person name="Caufield P.W."/>
            <person name="Cui Y."/>
            <person name="Zhang H."/>
            <person name="O'Toole P.W."/>
        </authorList>
    </citation>
    <scope>NUCLEOTIDE SEQUENCE [LARGE SCALE GENOMIC DNA]</scope>
    <source>
        <strain evidence="3 4">DSM 19909</strain>
    </source>
</reference>
<dbReference type="NCBIfam" id="TIGR00254">
    <property type="entry name" value="GGDEF"/>
    <property type="match status" value="1"/>
</dbReference>
<dbReference type="GO" id="GO:1902201">
    <property type="term" value="P:negative regulation of bacterial-type flagellum-dependent cell motility"/>
    <property type="evidence" value="ECO:0007669"/>
    <property type="project" value="TreeGrafter"/>
</dbReference>
<keyword evidence="1" id="KW-1133">Transmembrane helix</keyword>
<sequence length="611" mass="70758">MTMNLQLLTWPLLATQIIISSLFMAGFISIYQELGHVVEQQTSHMKRFAGRWLLLLASIGIGTLFHLMGYHVVLNAMMFHNMGLFLLVFTLFDTDMAWWEFGTRIVALLAVWSMHHAGNFDRPQFAISIVLLLIGVGMMWWYGKRLRYRRWFNIGMMFYMAMAFWLLLPRFSAGIEMSTKIAWQAILMFMVMDIVATSYWVHRYHVGQVNARIAHSANYDALTNAKSYTLYQEEITHLFNLAQQNHEALTLATLDVDHFKQINDTYGHLAGNAVLSGVAETLMNVLKESGDDRYLYRTGGEEFTILFQNRSAEQVRSMVQTIWQAVREQRFDYRGYDVKVTVSIGVTAMTHESDTVENLYRRADDSLYQSKRNGRDAVTIDGQTLGGKQHDTTVATYVFSPQRVVKPMNGKLDCMASELLVRYYDYAHKRWVEPGYFFVTVATQLRMLAYLIKETQFDTVIVNLNEFQFQSEQTLVLLETFRRQHPSLANIVIEMQRMPSRDVLIDLAPKYHQLQVQLVIDTITATSKAHEFDAVLHYVDGLKFSLKTQETHQQKVRDALVVWSEVAHQNGLYLIVKGIENQQEVDWLVENQLADYLQGYFFDRPVLPRIE</sequence>
<dbReference type="InterPro" id="IPR050469">
    <property type="entry name" value="Diguanylate_Cyclase"/>
</dbReference>
<dbReference type="RefSeq" id="WP_235805686.1">
    <property type="nucleotide sequence ID" value="NZ_AZEE01000029.1"/>
</dbReference>
<feature type="transmembrane region" description="Helical" evidence="1">
    <location>
        <begin position="148"/>
        <end position="169"/>
    </location>
</feature>
<keyword evidence="1" id="KW-0472">Membrane</keyword>
<dbReference type="PATRIC" id="fig|1423776.4.peg.1329"/>
<dbReference type="FunFam" id="3.30.70.270:FF:000001">
    <property type="entry name" value="Diguanylate cyclase domain protein"/>
    <property type="match status" value="1"/>
</dbReference>
<dbReference type="PROSITE" id="PS50887">
    <property type="entry name" value="GGDEF"/>
    <property type="match status" value="1"/>
</dbReference>
<dbReference type="GO" id="GO:0005886">
    <property type="term" value="C:plasma membrane"/>
    <property type="evidence" value="ECO:0007669"/>
    <property type="project" value="TreeGrafter"/>
</dbReference>
<dbReference type="InterPro" id="IPR043128">
    <property type="entry name" value="Rev_trsase/Diguanyl_cyclase"/>
</dbReference>
<dbReference type="InterPro" id="IPR029787">
    <property type="entry name" value="Nucleotide_cyclase"/>
</dbReference>
<dbReference type="Pfam" id="PF00563">
    <property type="entry name" value="EAL"/>
    <property type="match status" value="1"/>
</dbReference>
<dbReference type="CDD" id="cd01949">
    <property type="entry name" value="GGDEF"/>
    <property type="match status" value="1"/>
</dbReference>
<feature type="transmembrane region" description="Helical" evidence="1">
    <location>
        <begin position="125"/>
        <end position="142"/>
    </location>
</feature>
<dbReference type="InterPro" id="IPR001633">
    <property type="entry name" value="EAL_dom"/>
</dbReference>
<dbReference type="AlphaFoldDB" id="A0A0R1LN39"/>
<keyword evidence="4" id="KW-1185">Reference proteome</keyword>
<feature type="domain" description="GGDEF" evidence="2">
    <location>
        <begin position="247"/>
        <end position="383"/>
    </location>
</feature>
<dbReference type="SUPFAM" id="SSF141868">
    <property type="entry name" value="EAL domain-like"/>
    <property type="match status" value="1"/>
</dbReference>
<dbReference type="SUPFAM" id="SSF55073">
    <property type="entry name" value="Nucleotide cyclase"/>
    <property type="match status" value="1"/>
</dbReference>
<feature type="transmembrane region" description="Helical" evidence="1">
    <location>
        <begin position="96"/>
        <end position="113"/>
    </location>
</feature>
<organism evidence="3 4">
    <name type="scientific">Secundilactobacillus odoratitofui DSM 19909 = JCM 15043</name>
    <dbReference type="NCBI Taxonomy" id="1423776"/>
    <lineage>
        <taxon>Bacteria</taxon>
        <taxon>Bacillati</taxon>
        <taxon>Bacillota</taxon>
        <taxon>Bacilli</taxon>
        <taxon>Lactobacillales</taxon>
        <taxon>Lactobacillaceae</taxon>
        <taxon>Secundilactobacillus</taxon>
    </lineage>
</organism>
<evidence type="ECO:0000313" key="3">
    <source>
        <dbReference type="EMBL" id="KRK97302.1"/>
    </source>
</evidence>
<feature type="transmembrane region" description="Helical" evidence="1">
    <location>
        <begin position="181"/>
        <end position="201"/>
    </location>
</feature>
<protein>
    <submittedName>
        <fullName evidence="3">Signal transduction diguanylate cyclase</fullName>
    </submittedName>
</protein>
<dbReference type="Proteomes" id="UP000051160">
    <property type="component" value="Unassembled WGS sequence"/>
</dbReference>
<evidence type="ECO:0000313" key="4">
    <source>
        <dbReference type="Proteomes" id="UP000051160"/>
    </source>
</evidence>
<dbReference type="STRING" id="1423776.FD04_GL001313"/>
<dbReference type="Gene3D" id="3.30.70.270">
    <property type="match status" value="1"/>
</dbReference>
<accession>A0A0R1LN39</accession>
<dbReference type="GO" id="GO:0052621">
    <property type="term" value="F:diguanylate cyclase activity"/>
    <property type="evidence" value="ECO:0007669"/>
    <property type="project" value="TreeGrafter"/>
</dbReference>
<proteinExistence type="predicted"/>
<evidence type="ECO:0000259" key="2">
    <source>
        <dbReference type="PROSITE" id="PS50887"/>
    </source>
</evidence>
<feature type="transmembrane region" description="Helical" evidence="1">
    <location>
        <begin position="12"/>
        <end position="31"/>
    </location>
</feature>
<name>A0A0R1LN39_9LACO</name>
<evidence type="ECO:0000256" key="1">
    <source>
        <dbReference type="SAM" id="Phobius"/>
    </source>
</evidence>
<dbReference type="InterPro" id="IPR000160">
    <property type="entry name" value="GGDEF_dom"/>
</dbReference>
<gene>
    <name evidence="3" type="ORF">FD04_GL001313</name>
</gene>
<dbReference type="PANTHER" id="PTHR45138">
    <property type="entry name" value="REGULATORY COMPONENTS OF SENSORY TRANSDUCTION SYSTEM"/>
    <property type="match status" value="1"/>
</dbReference>
<feature type="transmembrane region" description="Helical" evidence="1">
    <location>
        <begin position="52"/>
        <end position="76"/>
    </location>
</feature>
<dbReference type="GO" id="GO:0043709">
    <property type="term" value="P:cell adhesion involved in single-species biofilm formation"/>
    <property type="evidence" value="ECO:0007669"/>
    <property type="project" value="TreeGrafter"/>
</dbReference>
<dbReference type="SMART" id="SM00267">
    <property type="entry name" value="GGDEF"/>
    <property type="match status" value="1"/>
</dbReference>
<dbReference type="InterPro" id="IPR035919">
    <property type="entry name" value="EAL_sf"/>
</dbReference>
<keyword evidence="1" id="KW-0812">Transmembrane</keyword>
<comment type="caution">
    <text evidence="3">The sequence shown here is derived from an EMBL/GenBank/DDBJ whole genome shotgun (WGS) entry which is preliminary data.</text>
</comment>